<evidence type="ECO:0000256" key="1">
    <source>
        <dbReference type="SAM" id="MobiDB-lite"/>
    </source>
</evidence>
<accession>A0ABN7SE74</accession>
<name>A0ABN7SE74_OIKDI</name>
<feature type="region of interest" description="Disordered" evidence="1">
    <location>
        <begin position="1"/>
        <end position="33"/>
    </location>
</feature>
<organism evidence="2 3">
    <name type="scientific">Oikopleura dioica</name>
    <name type="common">Tunicate</name>
    <dbReference type="NCBI Taxonomy" id="34765"/>
    <lineage>
        <taxon>Eukaryota</taxon>
        <taxon>Metazoa</taxon>
        <taxon>Chordata</taxon>
        <taxon>Tunicata</taxon>
        <taxon>Appendicularia</taxon>
        <taxon>Copelata</taxon>
        <taxon>Oikopleuridae</taxon>
        <taxon>Oikopleura</taxon>
    </lineage>
</organism>
<sequence length="95" mass="10818">MFIFPPPAPKPKSKTPELVRLQPGHNSDENNAGEVEVFDDVDPYDFDSVKSFTFQRNHVYSLAEDEDPTNGVLNRQARLSTFNPEEGHSWETIPE</sequence>
<dbReference type="EMBL" id="OU015569">
    <property type="protein sequence ID" value="CAG5098475.1"/>
    <property type="molecule type" value="Genomic_DNA"/>
</dbReference>
<evidence type="ECO:0000313" key="3">
    <source>
        <dbReference type="Proteomes" id="UP001158576"/>
    </source>
</evidence>
<gene>
    <name evidence="2" type="ORF">OKIOD_LOCUS7259</name>
</gene>
<protein>
    <submittedName>
        <fullName evidence="2">Oidioi.mRNA.OKI2018_I69.XSR.g15701.t1.cds</fullName>
    </submittedName>
</protein>
<proteinExistence type="predicted"/>
<feature type="compositionally biased region" description="Pro residues" evidence="1">
    <location>
        <begin position="1"/>
        <end position="10"/>
    </location>
</feature>
<keyword evidence="3" id="KW-1185">Reference proteome</keyword>
<dbReference type="Proteomes" id="UP001158576">
    <property type="component" value="Chromosome XSR"/>
</dbReference>
<evidence type="ECO:0000313" key="2">
    <source>
        <dbReference type="EMBL" id="CAG5098475.1"/>
    </source>
</evidence>
<reference evidence="2 3" key="1">
    <citation type="submission" date="2021-04" db="EMBL/GenBank/DDBJ databases">
        <authorList>
            <person name="Bliznina A."/>
        </authorList>
    </citation>
    <scope>NUCLEOTIDE SEQUENCE [LARGE SCALE GENOMIC DNA]</scope>
</reference>